<proteinExistence type="predicted"/>
<evidence type="ECO:0000256" key="1">
    <source>
        <dbReference type="ARBA" id="ARBA00023013"/>
    </source>
</evidence>
<keyword evidence="5" id="KW-1185">Reference proteome</keyword>
<dbReference type="EMBL" id="CAXHTB010000003">
    <property type="protein sequence ID" value="CAL0303099.1"/>
    <property type="molecule type" value="Genomic_DNA"/>
</dbReference>
<evidence type="ECO:0000313" key="5">
    <source>
        <dbReference type="Proteomes" id="UP001497480"/>
    </source>
</evidence>
<dbReference type="AlphaFoldDB" id="A0AAV1W107"/>
<dbReference type="Proteomes" id="UP001497480">
    <property type="component" value="Unassembled WGS sequence"/>
</dbReference>
<accession>A0AAV1W107</accession>
<evidence type="ECO:0000256" key="3">
    <source>
        <dbReference type="SAM" id="MobiDB-lite"/>
    </source>
</evidence>
<dbReference type="PANTHER" id="PTHR33142">
    <property type="entry name" value="CYCLIN-DEPENDENT PROTEIN KINASE INHIBITOR SMR13"/>
    <property type="match status" value="1"/>
</dbReference>
<sequence length="130" mass="14379">MSTNLQLPHELPKLQISSVKTILPDHIATIIHVKVEQNNGDGGDGSGGNDNSYQTQQDSGGGDDNSYQTPTSKESKIPAIITCPQAPRKSKQISCKRKLMDEYQFFEVVNKEETDAFSMSNFPKRSCRCT</sequence>
<organism evidence="4 5">
    <name type="scientific">Lupinus luteus</name>
    <name type="common">European yellow lupine</name>
    <dbReference type="NCBI Taxonomy" id="3873"/>
    <lineage>
        <taxon>Eukaryota</taxon>
        <taxon>Viridiplantae</taxon>
        <taxon>Streptophyta</taxon>
        <taxon>Embryophyta</taxon>
        <taxon>Tracheophyta</taxon>
        <taxon>Spermatophyta</taxon>
        <taxon>Magnoliopsida</taxon>
        <taxon>eudicotyledons</taxon>
        <taxon>Gunneridae</taxon>
        <taxon>Pentapetalae</taxon>
        <taxon>rosids</taxon>
        <taxon>fabids</taxon>
        <taxon>Fabales</taxon>
        <taxon>Fabaceae</taxon>
        <taxon>Papilionoideae</taxon>
        <taxon>50 kb inversion clade</taxon>
        <taxon>genistoids sensu lato</taxon>
        <taxon>core genistoids</taxon>
        <taxon>Genisteae</taxon>
        <taxon>Lupinus</taxon>
    </lineage>
</organism>
<dbReference type="InterPro" id="IPR040389">
    <property type="entry name" value="SMR"/>
</dbReference>
<keyword evidence="2" id="KW-0131">Cell cycle</keyword>
<reference evidence="4 5" key="1">
    <citation type="submission" date="2024-03" db="EMBL/GenBank/DDBJ databases">
        <authorList>
            <person name="Martinez-Hernandez J."/>
        </authorList>
    </citation>
    <scope>NUCLEOTIDE SEQUENCE [LARGE SCALE GENOMIC DNA]</scope>
</reference>
<comment type="caution">
    <text evidence="4">The sequence shown here is derived from an EMBL/GenBank/DDBJ whole genome shotgun (WGS) entry which is preliminary data.</text>
</comment>
<dbReference type="PANTHER" id="PTHR33142:SF13">
    <property type="entry name" value="CYCLIN-DEPENDENT PROTEIN KINASE INHIBITOR SMR1"/>
    <property type="match status" value="1"/>
</dbReference>
<protein>
    <submittedName>
        <fullName evidence="4">Uncharacterized protein</fullName>
    </submittedName>
</protein>
<evidence type="ECO:0000313" key="4">
    <source>
        <dbReference type="EMBL" id="CAL0303099.1"/>
    </source>
</evidence>
<feature type="region of interest" description="Disordered" evidence="3">
    <location>
        <begin position="37"/>
        <end position="77"/>
    </location>
</feature>
<keyword evidence="1" id="KW-0649">Protein kinase inhibitor</keyword>
<gene>
    <name evidence="4" type="ORF">LLUT_LOCUS4159</name>
</gene>
<dbReference type="GO" id="GO:0032875">
    <property type="term" value="P:regulation of DNA endoreduplication"/>
    <property type="evidence" value="ECO:0007669"/>
    <property type="project" value="InterPro"/>
</dbReference>
<evidence type="ECO:0000256" key="2">
    <source>
        <dbReference type="ARBA" id="ARBA00023306"/>
    </source>
</evidence>
<name>A0AAV1W107_LUPLU</name>
<dbReference type="GO" id="GO:0004860">
    <property type="term" value="F:protein kinase inhibitor activity"/>
    <property type="evidence" value="ECO:0007669"/>
    <property type="project" value="UniProtKB-KW"/>
</dbReference>